<dbReference type="RefSeq" id="WP_311633546.1">
    <property type="nucleotide sequence ID" value="NZ_JAVREN010000081.1"/>
</dbReference>
<evidence type="ECO:0000313" key="2">
    <source>
        <dbReference type="EMBL" id="MDT0310582.1"/>
    </source>
</evidence>
<organism evidence="2 3">
    <name type="scientific">Streptomyces boetiae</name>
    <dbReference type="NCBI Taxonomy" id="3075541"/>
    <lineage>
        <taxon>Bacteria</taxon>
        <taxon>Bacillati</taxon>
        <taxon>Actinomycetota</taxon>
        <taxon>Actinomycetes</taxon>
        <taxon>Kitasatosporales</taxon>
        <taxon>Streptomycetaceae</taxon>
        <taxon>Streptomyces</taxon>
    </lineage>
</organism>
<dbReference type="EMBL" id="JAVREN010000081">
    <property type="protein sequence ID" value="MDT0310582.1"/>
    <property type="molecule type" value="Genomic_DNA"/>
</dbReference>
<protein>
    <submittedName>
        <fullName evidence="2">Alpha/beta hydrolase</fullName>
    </submittedName>
</protein>
<dbReference type="InterPro" id="IPR029058">
    <property type="entry name" value="AB_hydrolase_fold"/>
</dbReference>
<dbReference type="PRINTS" id="PR00111">
    <property type="entry name" value="ABHYDROLASE"/>
</dbReference>
<evidence type="ECO:0000313" key="3">
    <source>
        <dbReference type="Proteomes" id="UP001183388"/>
    </source>
</evidence>
<name>A0ABU2LH52_9ACTN</name>
<comment type="caution">
    <text evidence="2">The sequence shown here is derived from an EMBL/GenBank/DDBJ whole genome shotgun (WGS) entry which is preliminary data.</text>
</comment>
<keyword evidence="2" id="KW-0378">Hydrolase</keyword>
<sequence>MDSRLIRDGVRLHVRDYGGGPGTPILLLHGLAGHAGEWDTTARWLTSKHRVLALDQRGHGASERYPEDVSRAAYVADVAAVIEELGQPQVILAGQSLGAHTAMLTAAAHPARVRALAMIEGGPGGPDPEAPERIRAWLASWPVPFPTVETASAFFGGGRRGRAWASGLELRPDGWYPRFDPEVMARSLTETATRAFWEEWDQVRCPTLLVLAGASYIPAEEAEEMQRRRPTMTTLVGVQGTGHDLHLENPVALDIVLKRFLTRLP</sequence>
<evidence type="ECO:0000259" key="1">
    <source>
        <dbReference type="Pfam" id="PF12697"/>
    </source>
</evidence>
<dbReference type="SUPFAM" id="SSF53474">
    <property type="entry name" value="alpha/beta-Hydrolases"/>
    <property type="match status" value="1"/>
</dbReference>
<accession>A0ABU2LH52</accession>
<dbReference type="InterPro" id="IPR050228">
    <property type="entry name" value="Carboxylesterase_BioH"/>
</dbReference>
<proteinExistence type="predicted"/>
<dbReference type="PANTHER" id="PTHR43194:SF2">
    <property type="entry name" value="PEROXISOMAL MEMBRANE PROTEIN LPX1"/>
    <property type="match status" value="1"/>
</dbReference>
<dbReference type="InterPro" id="IPR000073">
    <property type="entry name" value="AB_hydrolase_1"/>
</dbReference>
<feature type="domain" description="AB hydrolase-1" evidence="1">
    <location>
        <begin position="25"/>
        <end position="252"/>
    </location>
</feature>
<keyword evidence="3" id="KW-1185">Reference proteome</keyword>
<gene>
    <name evidence="2" type="ORF">RM780_27070</name>
</gene>
<dbReference type="Gene3D" id="3.40.50.1820">
    <property type="entry name" value="alpha/beta hydrolase"/>
    <property type="match status" value="1"/>
</dbReference>
<dbReference type="Proteomes" id="UP001183388">
    <property type="component" value="Unassembled WGS sequence"/>
</dbReference>
<dbReference type="Pfam" id="PF12697">
    <property type="entry name" value="Abhydrolase_6"/>
    <property type="match status" value="1"/>
</dbReference>
<reference evidence="3" key="1">
    <citation type="submission" date="2023-07" db="EMBL/GenBank/DDBJ databases">
        <title>30 novel species of actinomycetes from the DSMZ collection.</title>
        <authorList>
            <person name="Nouioui I."/>
        </authorList>
    </citation>
    <scope>NUCLEOTIDE SEQUENCE [LARGE SCALE GENOMIC DNA]</scope>
    <source>
        <strain evidence="3">DSM 44917</strain>
    </source>
</reference>
<dbReference type="GO" id="GO:0016787">
    <property type="term" value="F:hydrolase activity"/>
    <property type="evidence" value="ECO:0007669"/>
    <property type="project" value="UniProtKB-KW"/>
</dbReference>
<dbReference type="PANTHER" id="PTHR43194">
    <property type="entry name" value="HYDROLASE ALPHA/BETA FOLD FAMILY"/>
    <property type="match status" value="1"/>
</dbReference>